<dbReference type="GO" id="GO:0005737">
    <property type="term" value="C:cytoplasm"/>
    <property type="evidence" value="ECO:0007669"/>
    <property type="project" value="TreeGrafter"/>
</dbReference>
<dbReference type="EMBL" id="CMVM020000073">
    <property type="status" value="NOT_ANNOTATED_CDS"/>
    <property type="molecule type" value="Genomic_DNA"/>
</dbReference>
<dbReference type="Gene3D" id="2.60.40.790">
    <property type="match status" value="1"/>
</dbReference>
<dbReference type="EnsemblMetazoa" id="OVOC2277.1">
    <property type="protein sequence ID" value="OVOC2277.1"/>
    <property type="gene ID" value="WBGene00239086"/>
</dbReference>
<evidence type="ECO:0000313" key="5">
    <source>
        <dbReference type="Proteomes" id="UP000024404"/>
    </source>
</evidence>
<dbReference type="PRINTS" id="PR00299">
    <property type="entry name" value="ACRYSTALLIN"/>
</dbReference>
<organism evidence="4 5">
    <name type="scientific">Onchocerca volvulus</name>
    <dbReference type="NCBI Taxonomy" id="6282"/>
    <lineage>
        <taxon>Eukaryota</taxon>
        <taxon>Metazoa</taxon>
        <taxon>Ecdysozoa</taxon>
        <taxon>Nematoda</taxon>
        <taxon>Chromadorea</taxon>
        <taxon>Rhabditida</taxon>
        <taxon>Spirurina</taxon>
        <taxon>Spiruromorpha</taxon>
        <taxon>Filarioidea</taxon>
        <taxon>Onchocercidae</taxon>
        <taxon>Onchocerca</taxon>
    </lineage>
</organism>
<name>A0A8R1TPE2_ONCVO</name>
<dbReference type="GO" id="GO:0005634">
    <property type="term" value="C:nucleus"/>
    <property type="evidence" value="ECO:0007669"/>
    <property type="project" value="TreeGrafter"/>
</dbReference>
<dbReference type="GO" id="GO:0042026">
    <property type="term" value="P:protein refolding"/>
    <property type="evidence" value="ECO:0007669"/>
    <property type="project" value="TreeGrafter"/>
</dbReference>
<dbReference type="OMA" id="HMDHEAR"/>
<dbReference type="PROSITE" id="PS01031">
    <property type="entry name" value="SHSP"/>
    <property type="match status" value="1"/>
</dbReference>
<dbReference type="InterPro" id="IPR001436">
    <property type="entry name" value="Alpha-crystallin/sHSP_animal"/>
</dbReference>
<dbReference type="PANTHER" id="PTHR45640:SF35">
    <property type="entry name" value="HEAT SHOCK PROTEIN HSP-12.2"/>
    <property type="match status" value="1"/>
</dbReference>
<feature type="domain" description="SHSP" evidence="3">
    <location>
        <begin position="23"/>
        <end position="117"/>
    </location>
</feature>
<evidence type="ECO:0000256" key="2">
    <source>
        <dbReference type="RuleBase" id="RU003616"/>
    </source>
</evidence>
<sequence length="117" mass="13364">MLSMTTINVNRSESLKKIKQWDWPLNKDDGTVNVINTDDKFEVDLEAVYFQPKEIEVKVIGEHLVVRCLRESKEGKIGEVKREISRSYNLPPDVDVPTLKSTLTAKGHLIITADKKK</sequence>
<reference evidence="5" key="1">
    <citation type="submission" date="2013-10" db="EMBL/GenBank/DDBJ databases">
        <title>Genome sequencing of Onchocerca volvulus.</title>
        <authorList>
            <person name="Cotton J."/>
            <person name="Tsai J."/>
            <person name="Stanley E."/>
            <person name="Tracey A."/>
            <person name="Holroyd N."/>
            <person name="Lustigman S."/>
            <person name="Berriman M."/>
        </authorList>
    </citation>
    <scope>NUCLEOTIDE SEQUENCE</scope>
</reference>
<dbReference type="SUPFAM" id="SSF49764">
    <property type="entry name" value="HSP20-like chaperones"/>
    <property type="match status" value="1"/>
</dbReference>
<dbReference type="Proteomes" id="UP000024404">
    <property type="component" value="Unassembled WGS sequence"/>
</dbReference>
<reference evidence="4" key="2">
    <citation type="submission" date="2022-06" db="UniProtKB">
        <authorList>
            <consortium name="EnsemblMetazoa"/>
        </authorList>
    </citation>
    <scope>IDENTIFICATION</scope>
</reference>
<dbReference type="EnsemblMetazoa" id="OVOC2277.2">
    <property type="protein sequence ID" value="OVOC2277.2"/>
    <property type="gene ID" value="WBGene00239086"/>
</dbReference>
<dbReference type="Pfam" id="PF00011">
    <property type="entry name" value="HSP20"/>
    <property type="match status" value="1"/>
</dbReference>
<evidence type="ECO:0000259" key="3">
    <source>
        <dbReference type="PROSITE" id="PS01031"/>
    </source>
</evidence>
<dbReference type="GO" id="GO:0051082">
    <property type="term" value="F:unfolded protein binding"/>
    <property type="evidence" value="ECO:0007669"/>
    <property type="project" value="TreeGrafter"/>
</dbReference>
<dbReference type="AlphaFoldDB" id="A0A8R1TPE2"/>
<dbReference type="GO" id="GO:0009408">
    <property type="term" value="P:response to heat"/>
    <property type="evidence" value="ECO:0007669"/>
    <property type="project" value="TreeGrafter"/>
</dbReference>
<dbReference type="InterPro" id="IPR002068">
    <property type="entry name" value="A-crystallin/Hsp20_dom"/>
</dbReference>
<proteinExistence type="inferred from homology"/>
<protein>
    <submittedName>
        <fullName evidence="4">SHSP domain-containing protein</fullName>
    </submittedName>
</protein>
<accession>A0A8R1TPE2</accession>
<evidence type="ECO:0000256" key="1">
    <source>
        <dbReference type="PROSITE-ProRule" id="PRU00285"/>
    </source>
</evidence>
<dbReference type="InterPro" id="IPR008978">
    <property type="entry name" value="HSP20-like_chaperone"/>
</dbReference>
<keyword evidence="5" id="KW-1185">Reference proteome</keyword>
<dbReference type="PANTHER" id="PTHR45640">
    <property type="entry name" value="HEAT SHOCK PROTEIN HSP-12.2-RELATED"/>
    <property type="match status" value="1"/>
</dbReference>
<comment type="similarity">
    <text evidence="1 2">Belongs to the small heat shock protein (HSP20) family.</text>
</comment>
<dbReference type="CDD" id="cd06526">
    <property type="entry name" value="metazoan_ACD"/>
    <property type="match status" value="1"/>
</dbReference>
<evidence type="ECO:0000313" key="4">
    <source>
        <dbReference type="EnsemblMetazoa" id="OVOC2277.1"/>
    </source>
</evidence>